<dbReference type="OrthoDB" id="9811281at2"/>
<name>A0A3A5H2A8_9ACTN</name>
<comment type="PTM">
    <text evidence="18">Binds 2 heme c groups covalently per subunit.</text>
</comment>
<keyword evidence="6 17" id="KW-0349">Heme</keyword>
<accession>A0A3A5H2A8</accession>
<evidence type="ECO:0000256" key="11">
    <source>
        <dbReference type="ARBA" id="ARBA00022967"/>
    </source>
</evidence>
<gene>
    <name evidence="21" type="ORF">D4739_00450</name>
</gene>
<reference evidence="22" key="1">
    <citation type="submission" date="2018-09" db="EMBL/GenBank/DDBJ databases">
        <authorList>
            <person name="Zhu H."/>
        </authorList>
    </citation>
    <scope>NUCLEOTIDE SEQUENCE [LARGE SCALE GENOMIC DNA]</scope>
    <source>
        <strain evidence="22">K1W22B-1</strain>
    </source>
</reference>
<dbReference type="GO" id="GO:0008121">
    <property type="term" value="F:quinol-cytochrome-c reductase activity"/>
    <property type="evidence" value="ECO:0007669"/>
    <property type="project" value="UniProtKB-UniRule"/>
</dbReference>
<feature type="binding site" description="covalent" evidence="18">
    <location>
        <position position="71"/>
    </location>
    <ligand>
        <name>heme c</name>
        <dbReference type="ChEBI" id="CHEBI:61717"/>
        <label>1</label>
    </ligand>
</feature>
<feature type="domain" description="Cytochrome c" evidence="20">
    <location>
        <begin position="55"/>
        <end position="141"/>
    </location>
</feature>
<dbReference type="Proteomes" id="UP000276542">
    <property type="component" value="Unassembled WGS sequence"/>
</dbReference>
<feature type="binding site" description="covalent" evidence="18">
    <location>
        <position position="183"/>
    </location>
    <ligand>
        <name>heme c</name>
        <dbReference type="ChEBI" id="CHEBI:61717"/>
        <label>2</label>
    </ligand>
</feature>
<feature type="binding site" description="covalent" evidence="18">
    <location>
        <position position="180"/>
    </location>
    <ligand>
        <name>heme c</name>
        <dbReference type="ChEBI" id="CHEBI:61717"/>
        <label>2</label>
    </ligand>
</feature>
<feature type="transmembrane region" description="Helical" evidence="17">
    <location>
        <begin position="268"/>
        <end position="286"/>
    </location>
</feature>
<evidence type="ECO:0000256" key="15">
    <source>
        <dbReference type="ARBA" id="ARBA00023136"/>
    </source>
</evidence>
<feature type="binding site" description="axial binding residue" evidence="19">
    <location>
        <position position="72"/>
    </location>
    <ligand>
        <name>heme c</name>
        <dbReference type="ChEBI" id="CHEBI:61717"/>
        <label>1</label>
    </ligand>
    <ligandPart>
        <name>Fe</name>
        <dbReference type="ChEBI" id="CHEBI:18248"/>
    </ligandPart>
</feature>
<dbReference type="EMBL" id="QYRP01000002">
    <property type="protein sequence ID" value="RJS44862.1"/>
    <property type="molecule type" value="Genomic_DNA"/>
</dbReference>
<evidence type="ECO:0000256" key="1">
    <source>
        <dbReference type="ARBA" id="ARBA00004651"/>
    </source>
</evidence>
<evidence type="ECO:0000256" key="5">
    <source>
        <dbReference type="ARBA" id="ARBA00022475"/>
    </source>
</evidence>
<evidence type="ECO:0000256" key="19">
    <source>
        <dbReference type="PIRSR" id="PIRSR000007-51"/>
    </source>
</evidence>
<keyword evidence="15 17" id="KW-0472">Membrane</keyword>
<evidence type="ECO:0000256" key="2">
    <source>
        <dbReference type="ARBA" id="ARBA00012951"/>
    </source>
</evidence>
<keyword evidence="8 17" id="KW-0812">Transmembrane</keyword>
<evidence type="ECO:0000256" key="7">
    <source>
        <dbReference type="ARBA" id="ARBA00022660"/>
    </source>
</evidence>
<dbReference type="PIRSF" id="PIRSF000007">
    <property type="entry name" value="Ubiq_cycred_cyc"/>
    <property type="match status" value="1"/>
</dbReference>
<keyword evidence="10" id="KW-0677">Repeat</keyword>
<evidence type="ECO:0000256" key="13">
    <source>
        <dbReference type="ARBA" id="ARBA00022989"/>
    </source>
</evidence>
<dbReference type="PANTHER" id="PTHR33751:SF13">
    <property type="entry name" value="CYTOCHROME BC1 COMPLEX CYTOCHROME C SUBUNIT"/>
    <property type="match status" value="1"/>
</dbReference>
<sequence>MRLLNRSAGRISRHRRGPFAGLLVIALGLLVMGGFFAAFAPANAEEGSDGLSQQEKIDAGRKLFLLSCATCHGQNGEGVLTQDGKGNLGPSLAGVGAAAVHFQVETGRMPMVQPGKQALRKPDVFSAEEVEYLAAYVASMGPGPAEPAQEEYDLDAVAGLSDDDRRAAIVRGGQLFLTNCTACHNFDGSGGAMPWGKFAPKLKGVDEKHIYEAMLTGPQQMPVFPNAALTPEDKRDIIAYLESIEDREQTPSYGGFGMGGLGPVSEGLFAWLVGIGGLVGFAYWIAAHTARSEKKEEA</sequence>
<dbReference type="InterPro" id="IPR009056">
    <property type="entry name" value="Cyt_c-like_dom"/>
</dbReference>
<keyword evidence="11 17" id="KW-1278">Translocase</keyword>
<dbReference type="PROSITE" id="PS51007">
    <property type="entry name" value="CYTC"/>
    <property type="match status" value="2"/>
</dbReference>
<comment type="caution">
    <text evidence="17">Lacks conserved residue(s) required for the propagation of feature annotation.</text>
</comment>
<dbReference type="GO" id="GO:0005506">
    <property type="term" value="F:iron ion binding"/>
    <property type="evidence" value="ECO:0007669"/>
    <property type="project" value="UniProtKB-UniRule"/>
</dbReference>
<keyword evidence="9 17" id="KW-0479">Metal-binding</keyword>
<feature type="binding site" description="covalent" evidence="18">
    <location>
        <position position="68"/>
    </location>
    <ligand>
        <name>heme c</name>
        <dbReference type="ChEBI" id="CHEBI:61717"/>
        <label>1</label>
    </ligand>
</feature>
<dbReference type="EC" id="7.1.1.8" evidence="2 17"/>
<comment type="catalytic activity">
    <reaction evidence="16 17">
        <text>a quinol + 2 Fe(III)-[cytochrome c](out) = a quinone + 2 Fe(II)-[cytochrome c](out) + 2 H(+)(out)</text>
        <dbReference type="Rhea" id="RHEA:11484"/>
        <dbReference type="Rhea" id="RHEA-COMP:10350"/>
        <dbReference type="Rhea" id="RHEA-COMP:14399"/>
        <dbReference type="ChEBI" id="CHEBI:15378"/>
        <dbReference type="ChEBI" id="CHEBI:24646"/>
        <dbReference type="ChEBI" id="CHEBI:29033"/>
        <dbReference type="ChEBI" id="CHEBI:29034"/>
        <dbReference type="ChEBI" id="CHEBI:132124"/>
        <dbReference type="EC" id="7.1.1.8"/>
    </reaction>
</comment>
<comment type="subcellular location">
    <subcellularLocation>
        <location evidence="1 17">Cell membrane</location>
        <topology evidence="1 17">Multi-pass membrane protein</topology>
    </subcellularLocation>
</comment>
<comment type="subunit">
    <text evidence="17">The cytochrome bc1 complex is composed of a cytochrome b (QcrB), the Rieske iron-sulfur protein (QcrA) and a diheme cytochrome c (QcrC) subunit.</text>
</comment>
<dbReference type="Gene3D" id="1.10.760.10">
    <property type="entry name" value="Cytochrome c-like domain"/>
    <property type="match status" value="2"/>
</dbReference>
<proteinExistence type="predicted"/>
<evidence type="ECO:0000259" key="20">
    <source>
        <dbReference type="PROSITE" id="PS51007"/>
    </source>
</evidence>
<evidence type="ECO:0000256" key="18">
    <source>
        <dbReference type="PIRSR" id="PIRSR000007-50"/>
    </source>
</evidence>
<evidence type="ECO:0000256" key="8">
    <source>
        <dbReference type="ARBA" id="ARBA00022692"/>
    </source>
</evidence>
<keyword evidence="4 17" id="KW-0813">Transport</keyword>
<feature type="binding site" description="axial binding residue" evidence="19">
    <location>
        <position position="184"/>
    </location>
    <ligand>
        <name>heme c</name>
        <dbReference type="ChEBI" id="CHEBI:61717"/>
        <label>2</label>
    </ligand>
    <ligandPart>
        <name>Fe</name>
        <dbReference type="ChEBI" id="CHEBI:18248"/>
    </ligandPart>
</feature>
<dbReference type="GO" id="GO:0020037">
    <property type="term" value="F:heme binding"/>
    <property type="evidence" value="ECO:0007669"/>
    <property type="project" value="UniProtKB-UniRule"/>
</dbReference>
<evidence type="ECO:0000256" key="6">
    <source>
        <dbReference type="ARBA" id="ARBA00022617"/>
    </source>
</evidence>
<keyword evidence="22" id="KW-1185">Reference proteome</keyword>
<dbReference type="InterPro" id="IPR050597">
    <property type="entry name" value="Cytochrome_c_Oxidase_Subunit"/>
</dbReference>
<evidence type="ECO:0000256" key="16">
    <source>
        <dbReference type="ARBA" id="ARBA00029351"/>
    </source>
</evidence>
<dbReference type="RefSeq" id="WP_120058670.1">
    <property type="nucleotide sequence ID" value="NZ_QYRP01000002.1"/>
</dbReference>
<dbReference type="SUPFAM" id="SSF46626">
    <property type="entry name" value="Cytochrome c"/>
    <property type="match status" value="2"/>
</dbReference>
<dbReference type="InterPro" id="IPR009152">
    <property type="entry name" value="bc1_cytC-su"/>
</dbReference>
<evidence type="ECO:0000256" key="10">
    <source>
        <dbReference type="ARBA" id="ARBA00022737"/>
    </source>
</evidence>
<dbReference type="Pfam" id="PF13442">
    <property type="entry name" value="Cytochrome_CBB3"/>
    <property type="match status" value="2"/>
</dbReference>
<comment type="caution">
    <text evidence="21">The sequence shown here is derived from an EMBL/GenBank/DDBJ whole genome shotgun (WGS) entry which is preliminary data.</text>
</comment>
<evidence type="ECO:0000256" key="3">
    <source>
        <dbReference type="ARBA" id="ARBA00017819"/>
    </source>
</evidence>
<feature type="domain" description="Cytochrome c" evidence="20">
    <location>
        <begin position="167"/>
        <end position="245"/>
    </location>
</feature>
<dbReference type="AlphaFoldDB" id="A0A3A5H2A8"/>
<keyword evidence="7 17" id="KW-0679">Respiratory chain</keyword>
<evidence type="ECO:0000256" key="17">
    <source>
        <dbReference type="PIRNR" id="PIRNR000007"/>
    </source>
</evidence>
<evidence type="ECO:0000256" key="9">
    <source>
        <dbReference type="ARBA" id="ARBA00022723"/>
    </source>
</evidence>
<dbReference type="GO" id="GO:0005886">
    <property type="term" value="C:plasma membrane"/>
    <property type="evidence" value="ECO:0007669"/>
    <property type="project" value="UniProtKB-SubCell"/>
</dbReference>
<keyword evidence="5 17" id="KW-1003">Cell membrane</keyword>
<evidence type="ECO:0000256" key="12">
    <source>
        <dbReference type="ARBA" id="ARBA00022982"/>
    </source>
</evidence>
<keyword evidence="13 17" id="KW-1133">Transmembrane helix</keyword>
<organism evidence="21 22">
    <name type="scientific">Nocardioides cavernaquae</name>
    <dbReference type="NCBI Taxonomy" id="2321396"/>
    <lineage>
        <taxon>Bacteria</taxon>
        <taxon>Bacillati</taxon>
        <taxon>Actinomycetota</taxon>
        <taxon>Actinomycetes</taxon>
        <taxon>Propionibacteriales</taxon>
        <taxon>Nocardioidaceae</taxon>
        <taxon>Nocardioides</taxon>
    </lineage>
</organism>
<evidence type="ECO:0000256" key="14">
    <source>
        <dbReference type="ARBA" id="ARBA00023004"/>
    </source>
</evidence>
<keyword evidence="14 17" id="KW-0408">Iron</keyword>
<dbReference type="PANTHER" id="PTHR33751">
    <property type="entry name" value="CBB3-TYPE CYTOCHROME C OXIDASE SUBUNIT FIXP"/>
    <property type="match status" value="1"/>
</dbReference>
<evidence type="ECO:0000256" key="4">
    <source>
        <dbReference type="ARBA" id="ARBA00022448"/>
    </source>
</evidence>
<protein>
    <recommendedName>
        <fullName evidence="3 17">Cytochrome bc1 complex cytochrome c subunit</fullName>
        <ecNumber evidence="2 17">7.1.1.8</ecNumber>
    </recommendedName>
</protein>
<evidence type="ECO:0000313" key="22">
    <source>
        <dbReference type="Proteomes" id="UP000276542"/>
    </source>
</evidence>
<dbReference type="InterPro" id="IPR036909">
    <property type="entry name" value="Cyt_c-like_dom_sf"/>
</dbReference>
<evidence type="ECO:0000313" key="21">
    <source>
        <dbReference type="EMBL" id="RJS44862.1"/>
    </source>
</evidence>
<keyword evidence="12 17" id="KW-0249">Electron transport</keyword>